<comment type="similarity">
    <text evidence="2">Belongs to the methyltransferase superfamily. L-isoaspartyl/D-aspartyl protein methyltransferase family.</text>
</comment>
<reference evidence="13 14" key="1">
    <citation type="journal article" date="2019" name="Int. J. Syst. Evol. Microbiol.">
        <title>The Global Catalogue of Microorganisms (GCM) 10K type strain sequencing project: providing services to taxonomists for standard genome sequencing and annotation.</title>
        <authorList>
            <consortium name="The Broad Institute Genomics Platform"/>
            <consortium name="The Broad Institute Genome Sequencing Center for Infectious Disease"/>
            <person name="Wu L."/>
            <person name="Ma J."/>
        </authorList>
    </citation>
    <scope>NUCLEOTIDE SEQUENCE [LARGE SCALE GENOMIC DNA]</scope>
    <source>
        <strain evidence="13 14">JCM 4542</strain>
    </source>
</reference>
<comment type="subcellular location">
    <subcellularLocation>
        <location evidence="1">Cytoplasm</location>
    </subcellularLocation>
</comment>
<dbReference type="Proteomes" id="UP001500886">
    <property type="component" value="Unassembled WGS sequence"/>
</dbReference>
<feature type="compositionally biased region" description="Basic residues" evidence="12">
    <location>
        <begin position="404"/>
        <end position="418"/>
    </location>
</feature>
<evidence type="ECO:0000256" key="12">
    <source>
        <dbReference type="SAM" id="MobiDB-lite"/>
    </source>
</evidence>
<evidence type="ECO:0000256" key="6">
    <source>
        <dbReference type="ARBA" id="ARBA00022603"/>
    </source>
</evidence>
<accession>A0ABN3TUL8</accession>
<evidence type="ECO:0000256" key="5">
    <source>
        <dbReference type="ARBA" id="ARBA00022490"/>
    </source>
</evidence>
<evidence type="ECO:0000256" key="11">
    <source>
        <dbReference type="ARBA" id="ARBA00031350"/>
    </source>
</evidence>
<protein>
    <recommendedName>
        <fullName evidence="4">Protein-L-isoaspartate O-methyltransferase</fullName>
        <ecNumber evidence="3">2.1.1.77</ecNumber>
    </recommendedName>
    <alternativeName>
        <fullName evidence="11">L-isoaspartyl protein carboxyl methyltransferase</fullName>
    </alternativeName>
    <alternativeName>
        <fullName evidence="9">Protein L-isoaspartyl methyltransferase</fullName>
    </alternativeName>
    <alternativeName>
        <fullName evidence="10">Protein-beta-aspartate methyltransferase</fullName>
    </alternativeName>
</protein>
<keyword evidence="5" id="KW-0963">Cytoplasm</keyword>
<gene>
    <name evidence="13" type="ORF">GCM10010315_34180</name>
</gene>
<evidence type="ECO:0000256" key="9">
    <source>
        <dbReference type="ARBA" id="ARBA00030757"/>
    </source>
</evidence>
<dbReference type="Pfam" id="PF01135">
    <property type="entry name" value="PCMT"/>
    <property type="match status" value="1"/>
</dbReference>
<evidence type="ECO:0000313" key="14">
    <source>
        <dbReference type="Proteomes" id="UP001500886"/>
    </source>
</evidence>
<keyword evidence="7" id="KW-0808">Transferase</keyword>
<dbReference type="Gene3D" id="3.40.50.150">
    <property type="entry name" value="Vaccinia Virus protein VP39"/>
    <property type="match status" value="1"/>
</dbReference>
<evidence type="ECO:0000313" key="13">
    <source>
        <dbReference type="EMBL" id="GAA2718529.1"/>
    </source>
</evidence>
<proteinExistence type="inferred from homology"/>
<dbReference type="EMBL" id="BAAASL010000011">
    <property type="protein sequence ID" value="GAA2718529.1"/>
    <property type="molecule type" value="Genomic_DNA"/>
</dbReference>
<dbReference type="InterPro" id="IPR000682">
    <property type="entry name" value="PCMT"/>
</dbReference>
<evidence type="ECO:0000256" key="3">
    <source>
        <dbReference type="ARBA" id="ARBA00011890"/>
    </source>
</evidence>
<dbReference type="NCBIfam" id="TIGR04364">
    <property type="entry name" value="methyltran_FxLD"/>
    <property type="match status" value="1"/>
</dbReference>
<dbReference type="PANTHER" id="PTHR11579:SF0">
    <property type="entry name" value="PROTEIN-L-ISOASPARTATE(D-ASPARTATE) O-METHYLTRANSFERASE"/>
    <property type="match status" value="1"/>
</dbReference>
<dbReference type="SUPFAM" id="SSF53335">
    <property type="entry name" value="S-adenosyl-L-methionine-dependent methyltransferases"/>
    <property type="match status" value="1"/>
</dbReference>
<evidence type="ECO:0000256" key="4">
    <source>
        <dbReference type="ARBA" id="ARBA00013346"/>
    </source>
</evidence>
<name>A0ABN3TUL8_9ACTN</name>
<organism evidence="13 14">
    <name type="scientific">Streptomyces luteosporeus</name>
    <dbReference type="NCBI Taxonomy" id="173856"/>
    <lineage>
        <taxon>Bacteria</taxon>
        <taxon>Bacillati</taxon>
        <taxon>Actinomycetota</taxon>
        <taxon>Actinomycetes</taxon>
        <taxon>Kitasatosporales</taxon>
        <taxon>Streptomycetaceae</taxon>
        <taxon>Streptomyces</taxon>
    </lineage>
</organism>
<evidence type="ECO:0000256" key="2">
    <source>
        <dbReference type="ARBA" id="ARBA00005369"/>
    </source>
</evidence>
<dbReference type="CDD" id="cd02440">
    <property type="entry name" value="AdoMet_MTases"/>
    <property type="match status" value="1"/>
</dbReference>
<comment type="caution">
    <text evidence="13">The sequence shown here is derived from an EMBL/GenBank/DDBJ whole genome shotgun (WGS) entry which is preliminary data.</text>
</comment>
<evidence type="ECO:0000256" key="1">
    <source>
        <dbReference type="ARBA" id="ARBA00004496"/>
    </source>
</evidence>
<evidence type="ECO:0000256" key="8">
    <source>
        <dbReference type="ARBA" id="ARBA00022691"/>
    </source>
</evidence>
<sequence length="455" mass="49354">MTARYQATGRLPSTVPAAPSQYRKDPYMIDATADADRAVELRDAVVDQLVADGEIVSKDVEAAMRKVPRHHFTGDAPLDEAYDPYTAVIMKEDGGAHLSSVSAPQIQALMLEQAKIAPGMRVLEIGSGGLNAAYLAELVGPNGCVTTVDIDPEITERASRLLAENGYEQVKVVTADAAEPIAELGEVDVVMVTAGAWDIPPAWIEQLTPGGRLVVPLRMRGLTRSVAFTRVGDHLESDSARICGFVAMQGSTAHQEERLLVTGTEEIVLHFDDGLPADPSKLDNAVRHERVELWTGVTVGLSELIDTLQMHLAITLPGFCSMSVSPDLDTGIVAPARRWSLAAVEDDTFAYLTTRRTGDDKHVEYGVHALGSHARDFAEKIAGHLRDWARERRGGPGPVIRVYPGRHPRRPGPRRPGHRQGPQPGHTLLAPGLTRRSHRVLGGLTPETVEEEPNR</sequence>
<dbReference type="EC" id="2.1.1.77" evidence="3"/>
<feature type="region of interest" description="Disordered" evidence="12">
    <location>
        <begin position="389"/>
        <end position="455"/>
    </location>
</feature>
<keyword evidence="8" id="KW-0949">S-adenosyl-L-methionine</keyword>
<dbReference type="PANTHER" id="PTHR11579">
    <property type="entry name" value="PROTEIN-L-ISOASPARTATE O-METHYLTRANSFERASE"/>
    <property type="match status" value="1"/>
</dbReference>
<keyword evidence="14" id="KW-1185">Reference proteome</keyword>
<evidence type="ECO:0000256" key="10">
    <source>
        <dbReference type="ARBA" id="ARBA00031323"/>
    </source>
</evidence>
<evidence type="ECO:0000256" key="7">
    <source>
        <dbReference type="ARBA" id="ARBA00022679"/>
    </source>
</evidence>
<dbReference type="InterPro" id="IPR029063">
    <property type="entry name" value="SAM-dependent_MTases_sf"/>
</dbReference>
<keyword evidence="6" id="KW-0489">Methyltransferase</keyword>
<dbReference type="InterPro" id="IPR027573">
    <property type="entry name" value="Methyltran_FxLD"/>
</dbReference>